<dbReference type="SUPFAM" id="SSF52047">
    <property type="entry name" value="RNI-like"/>
    <property type="match status" value="1"/>
</dbReference>
<dbReference type="InterPro" id="IPR052813">
    <property type="entry name" value="CMIP"/>
</dbReference>
<reference evidence="2" key="2">
    <citation type="submission" date="2021-01" db="UniProtKB">
        <authorList>
            <consortium name="EnsemblMetazoa"/>
        </authorList>
    </citation>
    <scope>IDENTIFICATION</scope>
</reference>
<sequence>MGFSGAYGPDCGELKYKLIHESGIQICRINHANTVVNKILNLKFMRRWETHQLVLGDTTIYSRNPQGYMECPVPYGIIHDIHALSRWEAGQNACLRIVLSTGSVLLQAGNVYVRDQWLHSLLWKRAIHRFKKLICNTTKPEVFMQEISSMIELTLTTCVQDQDICQVPLEIVSDILSQNADMINSVAHESIIMAVAPLLENNQPSPEICSFFSKHCRNSPRSKVVIEMFTPVIHRILKHNMDFGKNPRLQAFVRDFILAMHYKDDHDFAFKEFVSIMHGPSIECPHPRVLPNLVAICLASIATFYQDSNRCRLREIQCEDSVSSTGDETVLHELDVMTSFVKVLQLTADYDDWLPSLSGMLLPIPFPKVAMTHRPLTSRLKYIIGRFASDFRCEVHTAVCGVRDGKAGWLDLYCPSGPACDDEGQLFSLMIQKLISCCCRRRRFLLSVTPRLFEPVLLLALNGNVTCTEMLCLMLELDVLETEEQEMQVIQALKSIDEGQIMYDALCERQLALRQLQEKGGPKSLSLPSKSTDVDVAKLFSAGPLGNLESLNLAFTHVTSGCAETLIKLPNLKQLNLWSTQFGDGGLELITEHMHELESLNLCETQVTDDGLRCLVDLKKLNHLNLNSTPLTTRTFRLLTGNLPELKTMDTRYTDA</sequence>
<dbReference type="Gene3D" id="3.80.10.10">
    <property type="entry name" value="Ribonuclease Inhibitor"/>
    <property type="match status" value="1"/>
</dbReference>
<dbReference type="GeneID" id="584896"/>
<dbReference type="CTD" id="80790"/>
<feature type="domain" description="C-Maf-inducing protein PH" evidence="1">
    <location>
        <begin position="15"/>
        <end position="134"/>
    </location>
</feature>
<dbReference type="Proteomes" id="UP000007110">
    <property type="component" value="Unassembled WGS sequence"/>
</dbReference>
<evidence type="ECO:0000313" key="2">
    <source>
        <dbReference type="EnsemblMetazoa" id="XP_030831753"/>
    </source>
</evidence>
<dbReference type="PANTHER" id="PTHR25480">
    <property type="entry name" value="LEUCINE-RICH REPEAT-CONTAINING PROTEIN 73"/>
    <property type="match status" value="1"/>
</dbReference>
<dbReference type="InterPro" id="IPR056429">
    <property type="entry name" value="PH_CMIP"/>
</dbReference>
<dbReference type="AlphaFoldDB" id="A0A7M7SU80"/>
<evidence type="ECO:0000259" key="1">
    <source>
        <dbReference type="Pfam" id="PF23066"/>
    </source>
</evidence>
<dbReference type="KEGG" id="spu:584896"/>
<evidence type="ECO:0000313" key="3">
    <source>
        <dbReference type="Proteomes" id="UP000007110"/>
    </source>
</evidence>
<dbReference type="PANTHER" id="PTHR25480:SF0">
    <property type="entry name" value="C-MAF-INDUCING PROTEIN"/>
    <property type="match status" value="1"/>
</dbReference>
<accession>A0A7M7SU80</accession>
<protein>
    <recommendedName>
        <fullName evidence="1">C-Maf-inducing protein PH domain-containing protein</fullName>
    </recommendedName>
</protein>
<dbReference type="EnsemblMetazoa" id="XM_030975893">
    <property type="protein sequence ID" value="XP_030831753"/>
    <property type="gene ID" value="LOC584896"/>
</dbReference>
<dbReference type="RefSeq" id="XP_030831753.1">
    <property type="nucleotide sequence ID" value="XM_030975893.1"/>
</dbReference>
<dbReference type="Pfam" id="PF23066">
    <property type="entry name" value="PH_21"/>
    <property type="match status" value="1"/>
</dbReference>
<organism evidence="2 3">
    <name type="scientific">Strongylocentrotus purpuratus</name>
    <name type="common">Purple sea urchin</name>
    <dbReference type="NCBI Taxonomy" id="7668"/>
    <lineage>
        <taxon>Eukaryota</taxon>
        <taxon>Metazoa</taxon>
        <taxon>Echinodermata</taxon>
        <taxon>Eleutherozoa</taxon>
        <taxon>Echinozoa</taxon>
        <taxon>Echinoidea</taxon>
        <taxon>Euechinoidea</taxon>
        <taxon>Echinacea</taxon>
        <taxon>Camarodonta</taxon>
        <taxon>Echinidea</taxon>
        <taxon>Strongylocentrotidae</taxon>
        <taxon>Strongylocentrotus</taxon>
    </lineage>
</organism>
<dbReference type="OMA" id="PPLQCYL"/>
<dbReference type="InterPro" id="IPR032675">
    <property type="entry name" value="LRR_dom_sf"/>
</dbReference>
<keyword evidence="3" id="KW-1185">Reference proteome</keyword>
<name>A0A7M7SU80_STRPU</name>
<reference evidence="3" key="1">
    <citation type="submission" date="2015-02" db="EMBL/GenBank/DDBJ databases">
        <title>Genome sequencing for Strongylocentrotus purpuratus.</title>
        <authorList>
            <person name="Murali S."/>
            <person name="Liu Y."/>
            <person name="Vee V."/>
            <person name="English A."/>
            <person name="Wang M."/>
            <person name="Skinner E."/>
            <person name="Han Y."/>
            <person name="Muzny D.M."/>
            <person name="Worley K.C."/>
            <person name="Gibbs R.A."/>
        </authorList>
    </citation>
    <scope>NUCLEOTIDE SEQUENCE</scope>
</reference>
<dbReference type="OrthoDB" id="10056090at2759"/>
<proteinExistence type="predicted"/>
<dbReference type="InParanoid" id="A0A7M7SU80"/>